<evidence type="ECO:0000313" key="1">
    <source>
        <dbReference type="EMBL" id="KAJ2768254.1"/>
    </source>
</evidence>
<name>A0ACC1JW51_9FUNG</name>
<gene>
    <name evidence="1" type="ORF">GGI18_005628</name>
</gene>
<dbReference type="EMBL" id="JANBUK010003263">
    <property type="protein sequence ID" value="KAJ2768254.1"/>
    <property type="molecule type" value="Genomic_DNA"/>
</dbReference>
<reference evidence="1" key="1">
    <citation type="submission" date="2022-07" db="EMBL/GenBank/DDBJ databases">
        <title>Phylogenomic reconstructions and comparative analyses of Kickxellomycotina fungi.</title>
        <authorList>
            <person name="Reynolds N.K."/>
            <person name="Stajich J.E."/>
            <person name="Barry K."/>
            <person name="Grigoriev I.V."/>
            <person name="Crous P."/>
            <person name="Smith M.E."/>
        </authorList>
    </citation>
    <scope>NUCLEOTIDE SEQUENCE</scope>
    <source>
        <strain evidence="1">BCRC 34191</strain>
    </source>
</reference>
<sequence>LRKRQLEVLTRALSQFVALKSSGEGWEPVAPAAGRWAPHTGAGGDVGVQMGRRTVADSTGKRSDIYRMTASIPLDPGVSRDTQGPFSAYLSELRDWQAVLECPGIRSMWNYFLSSSSTLEMLDANTTITRSILRSPVPGRTKEFAHQRDLLTVETSLVDPTTVVYISTSLPTTLDDPAYLREELPFKRVHSDLWAWCVEIATPIDAVSMTPQLRSAGGE</sequence>
<protein>
    <submittedName>
        <fullName evidence="1">Uncharacterized protein</fullName>
    </submittedName>
</protein>
<evidence type="ECO:0000313" key="2">
    <source>
        <dbReference type="Proteomes" id="UP001140066"/>
    </source>
</evidence>
<feature type="non-terminal residue" evidence="1">
    <location>
        <position position="1"/>
    </location>
</feature>
<feature type="non-terminal residue" evidence="1">
    <location>
        <position position="219"/>
    </location>
</feature>
<accession>A0ACC1JW51</accession>
<dbReference type="Proteomes" id="UP001140066">
    <property type="component" value="Unassembled WGS sequence"/>
</dbReference>
<proteinExistence type="predicted"/>
<keyword evidence="2" id="KW-1185">Reference proteome</keyword>
<organism evidence="1 2">
    <name type="scientific">Coemansia linderi</name>
    <dbReference type="NCBI Taxonomy" id="2663919"/>
    <lineage>
        <taxon>Eukaryota</taxon>
        <taxon>Fungi</taxon>
        <taxon>Fungi incertae sedis</taxon>
        <taxon>Zoopagomycota</taxon>
        <taxon>Kickxellomycotina</taxon>
        <taxon>Kickxellomycetes</taxon>
        <taxon>Kickxellales</taxon>
        <taxon>Kickxellaceae</taxon>
        <taxon>Coemansia</taxon>
    </lineage>
</organism>
<comment type="caution">
    <text evidence="1">The sequence shown here is derived from an EMBL/GenBank/DDBJ whole genome shotgun (WGS) entry which is preliminary data.</text>
</comment>